<proteinExistence type="predicted"/>
<name>A0ABD3F3G7_9STRA</name>
<feature type="region of interest" description="Disordered" evidence="1">
    <location>
        <begin position="61"/>
        <end position="95"/>
    </location>
</feature>
<accession>A0ABD3F3G7</accession>
<feature type="domain" description="Transposase putative helix-turn-helix" evidence="2">
    <location>
        <begin position="163"/>
        <end position="194"/>
    </location>
</feature>
<feature type="compositionally biased region" description="Acidic residues" evidence="1">
    <location>
        <begin position="1"/>
        <end position="15"/>
    </location>
</feature>
<evidence type="ECO:0000259" key="2">
    <source>
        <dbReference type="Pfam" id="PF12323"/>
    </source>
</evidence>
<comment type="caution">
    <text evidence="3">The sequence shown here is derived from an EMBL/GenBank/DDBJ whole genome shotgun (WGS) entry which is preliminary data.</text>
</comment>
<evidence type="ECO:0000313" key="4">
    <source>
        <dbReference type="Proteomes" id="UP001632037"/>
    </source>
</evidence>
<dbReference type="Proteomes" id="UP001632037">
    <property type="component" value="Unassembled WGS sequence"/>
</dbReference>
<protein>
    <recommendedName>
        <fullName evidence="2">Transposase putative helix-turn-helix domain-containing protein</fullName>
    </recommendedName>
</protein>
<evidence type="ECO:0000256" key="1">
    <source>
        <dbReference type="SAM" id="MobiDB-lite"/>
    </source>
</evidence>
<dbReference type="InterPro" id="IPR021027">
    <property type="entry name" value="Transposase_put_HTH"/>
</dbReference>
<sequence length="274" mass="31949">MDEIVPESDLSDDDTEVHKRSRTMEAAVPRKKRHRTDLIHPSVWFRQTVADALWMPTSTAAFPKLRRPRKRRARRVRSNKRKKRKRKKKRGVYPKRARRFDQGRVSDHVRVAEPLLTSWFDVGSFADETQVSGWSALAIATPSSATDADDNEDVSEYPVNSVVKLRLFPTPTQKSKLDLMFATNRAIYNKLVACSRDDWLGIGSGNKMKQSDLLKKYRPIAVLKSMSKYFRNNKRARVYHKQVHDEVRDSAFRDFKKALKSSRAHFFSKKRRDE</sequence>
<dbReference type="Pfam" id="PF12323">
    <property type="entry name" value="HTH_OrfB_IS605"/>
    <property type="match status" value="1"/>
</dbReference>
<keyword evidence="4" id="KW-1185">Reference proteome</keyword>
<dbReference type="AlphaFoldDB" id="A0ABD3F3G7"/>
<feature type="compositionally biased region" description="Basic residues" evidence="1">
    <location>
        <begin position="64"/>
        <end position="95"/>
    </location>
</feature>
<gene>
    <name evidence="3" type="ORF">V7S43_015251</name>
</gene>
<reference evidence="3 4" key="1">
    <citation type="submission" date="2024-09" db="EMBL/GenBank/DDBJ databases">
        <title>Genome sequencing and assembly of Phytophthora oleae, isolate VK10A, causative agent of rot of olive drupes.</title>
        <authorList>
            <person name="Conti Taguali S."/>
            <person name="Riolo M."/>
            <person name="La Spada F."/>
            <person name="Cacciola S.O."/>
            <person name="Dionisio G."/>
        </authorList>
    </citation>
    <scope>NUCLEOTIDE SEQUENCE [LARGE SCALE GENOMIC DNA]</scope>
    <source>
        <strain evidence="3 4">VK10A</strain>
    </source>
</reference>
<evidence type="ECO:0000313" key="3">
    <source>
        <dbReference type="EMBL" id="KAL3659950.1"/>
    </source>
</evidence>
<organism evidence="3 4">
    <name type="scientific">Phytophthora oleae</name>
    <dbReference type="NCBI Taxonomy" id="2107226"/>
    <lineage>
        <taxon>Eukaryota</taxon>
        <taxon>Sar</taxon>
        <taxon>Stramenopiles</taxon>
        <taxon>Oomycota</taxon>
        <taxon>Peronosporomycetes</taxon>
        <taxon>Peronosporales</taxon>
        <taxon>Peronosporaceae</taxon>
        <taxon>Phytophthora</taxon>
    </lineage>
</organism>
<feature type="region of interest" description="Disordered" evidence="1">
    <location>
        <begin position="1"/>
        <end position="33"/>
    </location>
</feature>
<dbReference type="EMBL" id="JBIMZQ010000044">
    <property type="protein sequence ID" value="KAL3659950.1"/>
    <property type="molecule type" value="Genomic_DNA"/>
</dbReference>